<dbReference type="NCBIfam" id="TIGR00912">
    <property type="entry name" value="2A0309"/>
    <property type="match status" value="1"/>
</dbReference>
<comment type="subcellular location">
    <subcellularLocation>
        <location evidence="1">Membrane</location>
        <topology evidence="1">Multi-pass membrane protein</topology>
    </subcellularLocation>
</comment>
<evidence type="ECO:0000256" key="5">
    <source>
        <dbReference type="ARBA" id="ARBA00022692"/>
    </source>
</evidence>
<dbReference type="Pfam" id="PF03845">
    <property type="entry name" value="Spore_permease"/>
    <property type="match status" value="1"/>
</dbReference>
<dbReference type="InterPro" id="IPR004761">
    <property type="entry name" value="Spore_GerAB"/>
</dbReference>
<dbReference type="AlphaFoldDB" id="A0A6M0T071"/>
<comment type="caution">
    <text evidence="9">The sequence shown here is derived from an EMBL/GenBank/DDBJ whole genome shotgun (WGS) entry which is preliminary data.</text>
</comment>
<evidence type="ECO:0000313" key="9">
    <source>
        <dbReference type="EMBL" id="NFA60182.1"/>
    </source>
</evidence>
<dbReference type="GO" id="GO:0009847">
    <property type="term" value="P:spore germination"/>
    <property type="evidence" value="ECO:0007669"/>
    <property type="project" value="InterPro"/>
</dbReference>
<evidence type="ECO:0000313" key="10">
    <source>
        <dbReference type="Proteomes" id="UP000473089"/>
    </source>
</evidence>
<feature type="transmembrane region" description="Helical" evidence="8">
    <location>
        <begin position="12"/>
        <end position="29"/>
    </location>
</feature>
<dbReference type="GO" id="GO:0016020">
    <property type="term" value="C:membrane"/>
    <property type="evidence" value="ECO:0007669"/>
    <property type="project" value="UniProtKB-SubCell"/>
</dbReference>
<evidence type="ECO:0000256" key="4">
    <source>
        <dbReference type="ARBA" id="ARBA00022544"/>
    </source>
</evidence>
<feature type="transmembrane region" description="Helical" evidence="8">
    <location>
        <begin position="41"/>
        <end position="62"/>
    </location>
</feature>
<dbReference type="Proteomes" id="UP000473089">
    <property type="component" value="Unassembled WGS sequence"/>
</dbReference>
<feature type="transmembrane region" description="Helical" evidence="8">
    <location>
        <begin position="149"/>
        <end position="165"/>
    </location>
</feature>
<dbReference type="PANTHER" id="PTHR34975">
    <property type="entry name" value="SPORE GERMINATION PROTEIN A2"/>
    <property type="match status" value="1"/>
</dbReference>
<feature type="transmembrane region" description="Helical" evidence="8">
    <location>
        <begin position="221"/>
        <end position="239"/>
    </location>
</feature>
<evidence type="ECO:0000256" key="8">
    <source>
        <dbReference type="SAM" id="Phobius"/>
    </source>
</evidence>
<protein>
    <submittedName>
        <fullName evidence="9">Spore gernimation protein</fullName>
    </submittedName>
</protein>
<comment type="similarity">
    <text evidence="2">Belongs to the amino acid-polyamine-organocation (APC) superfamily. Spore germination protein (SGP) (TC 2.A.3.9) family.</text>
</comment>
<feature type="transmembrane region" description="Helical" evidence="8">
    <location>
        <begin position="333"/>
        <end position="352"/>
    </location>
</feature>
<evidence type="ECO:0000256" key="7">
    <source>
        <dbReference type="ARBA" id="ARBA00023136"/>
    </source>
</evidence>
<keyword evidence="6 8" id="KW-1133">Transmembrane helix</keyword>
<gene>
    <name evidence="9" type="ORF">EXM42_07195</name>
</gene>
<dbReference type="EMBL" id="SGJP01000012">
    <property type="protein sequence ID" value="NFA60182.1"/>
    <property type="molecule type" value="Genomic_DNA"/>
</dbReference>
<evidence type="ECO:0000256" key="6">
    <source>
        <dbReference type="ARBA" id="ARBA00022989"/>
    </source>
</evidence>
<feature type="transmembrane region" description="Helical" evidence="8">
    <location>
        <begin position="83"/>
        <end position="102"/>
    </location>
</feature>
<keyword evidence="4" id="KW-0309">Germination</keyword>
<keyword evidence="7 8" id="KW-0472">Membrane</keyword>
<keyword evidence="5 8" id="KW-0812">Transmembrane</keyword>
<accession>A0A6M0T071</accession>
<feature type="transmembrane region" description="Helical" evidence="8">
    <location>
        <begin position="122"/>
        <end position="137"/>
    </location>
</feature>
<feature type="transmembrane region" description="Helical" evidence="8">
    <location>
        <begin position="305"/>
        <end position="327"/>
    </location>
</feature>
<dbReference type="Gene3D" id="1.20.1740.10">
    <property type="entry name" value="Amino acid/polyamine transporter I"/>
    <property type="match status" value="1"/>
</dbReference>
<evidence type="ECO:0000256" key="2">
    <source>
        <dbReference type="ARBA" id="ARBA00007998"/>
    </source>
</evidence>
<sequence length="365" mass="41741">MENNNVLTTNQAIAIIVGTMIGIGILSLPANLTKIAENDGWIGVVIGSLYPFYILLCAVLIFKDKSYYNINIVEISKNYFGKVLGNIFSFVFTFQYFIYIIIATADISNLLRVHLVAFLEQYKLSIPILLISVYAASKGIKSLGRINQIIFYLAIPLILITFIAIKKGDILNIKPILGTPFSYILKASRETVYSFLGIEVIFLIVPLMKDKNKIKSSFFKSTLIVVIVYIWLSFISIYYMGPDVTKNLYWPTLSLAQTIYIPGISNFELVFMFLWISIVFQTIANQNYFFYYSLSSIFKKINPNILYIIVFISATIIVNILDSFIIFTKVNKYISIFYLTFNLIFITSITIIKITKEKKKRLQGF</sequence>
<evidence type="ECO:0000256" key="1">
    <source>
        <dbReference type="ARBA" id="ARBA00004141"/>
    </source>
</evidence>
<organism evidence="9 10">
    <name type="scientific">Clostridium botulinum</name>
    <dbReference type="NCBI Taxonomy" id="1491"/>
    <lineage>
        <taxon>Bacteria</taxon>
        <taxon>Bacillati</taxon>
        <taxon>Bacillota</taxon>
        <taxon>Clostridia</taxon>
        <taxon>Eubacteriales</taxon>
        <taxon>Clostridiaceae</taxon>
        <taxon>Clostridium</taxon>
    </lineage>
</organism>
<feature type="transmembrane region" description="Helical" evidence="8">
    <location>
        <begin position="191"/>
        <end position="209"/>
    </location>
</feature>
<reference evidence="9 10" key="1">
    <citation type="submission" date="2019-02" db="EMBL/GenBank/DDBJ databases">
        <title>Genome sequencing of Clostridium botulinum clinical isolates.</title>
        <authorList>
            <person name="Brunt J."/>
            <person name="Van Vliet A.H.M."/>
            <person name="Stringer S.C."/>
            <person name="Grant K.A."/>
            <person name="Carter A.C."/>
            <person name="Peck M.W."/>
        </authorList>
    </citation>
    <scope>NUCLEOTIDE SEQUENCE [LARGE SCALE GENOMIC DNA]</scope>
    <source>
        <strain evidence="9 10">R1125/03</strain>
    </source>
</reference>
<feature type="transmembrane region" description="Helical" evidence="8">
    <location>
        <begin position="259"/>
        <end position="284"/>
    </location>
</feature>
<name>A0A6M0T071_CLOBO</name>
<evidence type="ECO:0000256" key="3">
    <source>
        <dbReference type="ARBA" id="ARBA00022448"/>
    </source>
</evidence>
<dbReference type="PANTHER" id="PTHR34975:SF2">
    <property type="entry name" value="SPORE GERMINATION PROTEIN A2"/>
    <property type="match status" value="1"/>
</dbReference>
<keyword evidence="3" id="KW-0813">Transport</keyword>
<proteinExistence type="inferred from homology"/>